<evidence type="ECO:0000256" key="2">
    <source>
        <dbReference type="ARBA" id="ARBA00023125"/>
    </source>
</evidence>
<dbReference type="OrthoDB" id="9802016at2"/>
<sequence>MTRAAKANRTCAPAADRRGVPVDERLAELAWGIAHPLRVKILQILTRRQSCVCGEIVDELPVAQSTVSQHLKILKECGLIQGEVDGPRVCYCVNSKALGELKSLISDL</sequence>
<dbReference type="FunCoup" id="A0A517SCR1">
    <property type="interactions" value="107"/>
</dbReference>
<accession>A0A517SCR1</accession>
<dbReference type="Pfam" id="PF01022">
    <property type="entry name" value="HTH_5"/>
    <property type="match status" value="1"/>
</dbReference>
<protein>
    <submittedName>
        <fullName evidence="5">HTH-type transcriptional repressor SmtB</fullName>
    </submittedName>
</protein>
<keyword evidence="1" id="KW-0805">Transcription regulation</keyword>
<evidence type="ECO:0000313" key="5">
    <source>
        <dbReference type="EMBL" id="QDT53909.1"/>
    </source>
</evidence>
<keyword evidence="2" id="KW-0238">DNA-binding</keyword>
<dbReference type="GO" id="GO:0003700">
    <property type="term" value="F:DNA-binding transcription factor activity"/>
    <property type="evidence" value="ECO:0007669"/>
    <property type="project" value="InterPro"/>
</dbReference>
<proteinExistence type="predicted"/>
<keyword evidence="6" id="KW-1185">Reference proteome</keyword>
<dbReference type="InterPro" id="IPR001845">
    <property type="entry name" value="HTH_ArsR_DNA-bd_dom"/>
</dbReference>
<dbReference type="Gene3D" id="1.10.10.10">
    <property type="entry name" value="Winged helix-like DNA-binding domain superfamily/Winged helix DNA-binding domain"/>
    <property type="match status" value="1"/>
</dbReference>
<dbReference type="PRINTS" id="PR00778">
    <property type="entry name" value="HTHARSR"/>
</dbReference>
<reference evidence="5 6" key="1">
    <citation type="submission" date="2019-02" db="EMBL/GenBank/DDBJ databases">
        <title>Deep-cultivation of Planctomycetes and their phenomic and genomic characterization uncovers novel biology.</title>
        <authorList>
            <person name="Wiegand S."/>
            <person name="Jogler M."/>
            <person name="Boedeker C."/>
            <person name="Pinto D."/>
            <person name="Vollmers J."/>
            <person name="Rivas-Marin E."/>
            <person name="Kohn T."/>
            <person name="Peeters S.H."/>
            <person name="Heuer A."/>
            <person name="Rast P."/>
            <person name="Oberbeckmann S."/>
            <person name="Bunk B."/>
            <person name="Jeske O."/>
            <person name="Meyerdierks A."/>
            <person name="Storesund J.E."/>
            <person name="Kallscheuer N."/>
            <person name="Luecker S."/>
            <person name="Lage O.M."/>
            <person name="Pohl T."/>
            <person name="Merkel B.J."/>
            <person name="Hornburger P."/>
            <person name="Mueller R.-W."/>
            <person name="Bruemmer F."/>
            <person name="Labrenz M."/>
            <person name="Spormann A.M."/>
            <person name="Op den Camp H."/>
            <person name="Overmann J."/>
            <person name="Amann R."/>
            <person name="Jetten M.S.M."/>
            <person name="Mascher T."/>
            <person name="Medema M.H."/>
            <person name="Devos D.P."/>
            <person name="Kaster A.-K."/>
            <person name="Ovreas L."/>
            <person name="Rohde M."/>
            <person name="Galperin M.Y."/>
            <person name="Jogler C."/>
        </authorList>
    </citation>
    <scope>NUCLEOTIDE SEQUENCE [LARGE SCALE GENOMIC DNA]</scope>
    <source>
        <strain evidence="5 6">Pan44</strain>
    </source>
</reference>
<dbReference type="SMART" id="SM00418">
    <property type="entry name" value="HTH_ARSR"/>
    <property type="match status" value="1"/>
</dbReference>
<dbReference type="NCBIfam" id="NF033788">
    <property type="entry name" value="HTH_metalloreg"/>
    <property type="match status" value="1"/>
</dbReference>
<dbReference type="KEGG" id="ccos:Pan44_19350"/>
<dbReference type="PANTHER" id="PTHR33154:SF15">
    <property type="entry name" value="REGULATORY PROTEIN ARSR"/>
    <property type="match status" value="1"/>
</dbReference>
<dbReference type="PANTHER" id="PTHR33154">
    <property type="entry name" value="TRANSCRIPTIONAL REGULATOR, ARSR FAMILY"/>
    <property type="match status" value="1"/>
</dbReference>
<feature type="domain" description="HTH arsR-type" evidence="4">
    <location>
        <begin position="18"/>
        <end position="108"/>
    </location>
</feature>
<dbReference type="RefSeq" id="WP_145029508.1">
    <property type="nucleotide sequence ID" value="NZ_CP036271.1"/>
</dbReference>
<evidence type="ECO:0000256" key="3">
    <source>
        <dbReference type="ARBA" id="ARBA00023163"/>
    </source>
</evidence>
<dbReference type="CDD" id="cd00090">
    <property type="entry name" value="HTH_ARSR"/>
    <property type="match status" value="1"/>
</dbReference>
<evidence type="ECO:0000259" key="4">
    <source>
        <dbReference type="PROSITE" id="PS50987"/>
    </source>
</evidence>
<organism evidence="5 6">
    <name type="scientific">Caulifigura coniformis</name>
    <dbReference type="NCBI Taxonomy" id="2527983"/>
    <lineage>
        <taxon>Bacteria</taxon>
        <taxon>Pseudomonadati</taxon>
        <taxon>Planctomycetota</taxon>
        <taxon>Planctomycetia</taxon>
        <taxon>Planctomycetales</taxon>
        <taxon>Planctomycetaceae</taxon>
        <taxon>Caulifigura</taxon>
    </lineage>
</organism>
<dbReference type="InterPro" id="IPR051081">
    <property type="entry name" value="HTH_MetalResp_TranReg"/>
</dbReference>
<dbReference type="InParanoid" id="A0A517SCR1"/>
<dbReference type="EMBL" id="CP036271">
    <property type="protein sequence ID" value="QDT53909.1"/>
    <property type="molecule type" value="Genomic_DNA"/>
</dbReference>
<dbReference type="Proteomes" id="UP000315700">
    <property type="component" value="Chromosome"/>
</dbReference>
<evidence type="ECO:0000256" key="1">
    <source>
        <dbReference type="ARBA" id="ARBA00023015"/>
    </source>
</evidence>
<gene>
    <name evidence="5" type="primary">smtB_1</name>
    <name evidence="5" type="ORF">Pan44_19350</name>
</gene>
<dbReference type="InterPro" id="IPR036390">
    <property type="entry name" value="WH_DNA-bd_sf"/>
</dbReference>
<keyword evidence="3" id="KW-0804">Transcription</keyword>
<dbReference type="InterPro" id="IPR036388">
    <property type="entry name" value="WH-like_DNA-bd_sf"/>
</dbReference>
<dbReference type="PROSITE" id="PS50987">
    <property type="entry name" value="HTH_ARSR_2"/>
    <property type="match status" value="1"/>
</dbReference>
<dbReference type="SUPFAM" id="SSF46785">
    <property type="entry name" value="Winged helix' DNA-binding domain"/>
    <property type="match status" value="1"/>
</dbReference>
<dbReference type="GO" id="GO:0003677">
    <property type="term" value="F:DNA binding"/>
    <property type="evidence" value="ECO:0007669"/>
    <property type="project" value="UniProtKB-KW"/>
</dbReference>
<dbReference type="InterPro" id="IPR011991">
    <property type="entry name" value="ArsR-like_HTH"/>
</dbReference>
<name>A0A517SCR1_9PLAN</name>
<evidence type="ECO:0000313" key="6">
    <source>
        <dbReference type="Proteomes" id="UP000315700"/>
    </source>
</evidence>
<dbReference type="AlphaFoldDB" id="A0A517SCR1"/>